<dbReference type="AlphaFoldDB" id="A0A6N3E3H3"/>
<dbReference type="EMBL" id="CACRUX010000064">
    <property type="protein sequence ID" value="VYU34695.1"/>
    <property type="molecule type" value="Genomic_DNA"/>
</dbReference>
<dbReference type="Pfam" id="PF08921">
    <property type="entry name" value="DUF1904"/>
    <property type="match status" value="1"/>
</dbReference>
<dbReference type="RefSeq" id="WP_021840271.1">
    <property type="nucleotide sequence ID" value="NZ_CACRUX010000064.1"/>
</dbReference>
<accession>A0A6N3E3H3</accession>
<dbReference type="InterPro" id="IPR014347">
    <property type="entry name" value="Tautomerase/MIF_sf"/>
</dbReference>
<reference evidence="1" key="1">
    <citation type="submission" date="2019-11" db="EMBL/GenBank/DDBJ databases">
        <authorList>
            <person name="Feng L."/>
        </authorList>
    </citation>
    <scope>NUCLEOTIDE SEQUENCE</scope>
    <source>
        <strain evidence="1">VrattiLFYP33</strain>
    </source>
</reference>
<protein>
    <recommendedName>
        <fullName evidence="2">DUF1904 family protein</fullName>
    </recommendedName>
</protein>
<organism evidence="1">
    <name type="scientific">Veillonella ratti</name>
    <dbReference type="NCBI Taxonomy" id="103892"/>
    <lineage>
        <taxon>Bacteria</taxon>
        <taxon>Bacillati</taxon>
        <taxon>Bacillota</taxon>
        <taxon>Negativicutes</taxon>
        <taxon>Veillonellales</taxon>
        <taxon>Veillonellaceae</taxon>
        <taxon>Veillonella</taxon>
    </lineage>
</organism>
<dbReference type="InterPro" id="IPR015017">
    <property type="entry name" value="DUF1904"/>
</dbReference>
<dbReference type="Gene3D" id="3.30.429.10">
    <property type="entry name" value="Macrophage Migration Inhibitory Factor"/>
    <property type="match status" value="1"/>
</dbReference>
<sequence>MPQLIFKGVIPDVVQKLSIALPKQLAELSDTPVDYFTLECPETKYFRDGKIHDMYPLVEVLQYDRGVAMEKQMAQCIADAVKAEGYTMCEVYFIHIGKDDYYEF</sequence>
<evidence type="ECO:0000313" key="1">
    <source>
        <dbReference type="EMBL" id="VYU34695.1"/>
    </source>
</evidence>
<evidence type="ECO:0008006" key="2">
    <source>
        <dbReference type="Google" id="ProtNLM"/>
    </source>
</evidence>
<dbReference type="SUPFAM" id="SSF55331">
    <property type="entry name" value="Tautomerase/MIF"/>
    <property type="match status" value="1"/>
</dbReference>
<gene>
    <name evidence="1" type="ORF">VRLFYP33_01799</name>
</gene>
<proteinExistence type="predicted"/>
<name>A0A6N3E3H3_9FIRM</name>